<dbReference type="PANTHER" id="PTHR12526">
    <property type="entry name" value="GLYCOSYLTRANSFERASE"/>
    <property type="match status" value="1"/>
</dbReference>
<dbReference type="InterPro" id="IPR001296">
    <property type="entry name" value="Glyco_trans_1"/>
</dbReference>
<dbReference type="Pfam" id="PF13439">
    <property type="entry name" value="Glyco_transf_4"/>
    <property type="match status" value="1"/>
</dbReference>
<dbReference type="SUPFAM" id="SSF53756">
    <property type="entry name" value="UDP-Glycosyltransferase/glycogen phosphorylase"/>
    <property type="match status" value="1"/>
</dbReference>
<name>A0ABY3YKV4_9FLAO</name>
<protein>
    <submittedName>
        <fullName evidence="3">Glycosyltransferase family 4 protein</fullName>
    </submittedName>
</protein>
<evidence type="ECO:0000313" key="4">
    <source>
        <dbReference type="Proteomes" id="UP000829476"/>
    </source>
</evidence>
<dbReference type="CDD" id="cd03820">
    <property type="entry name" value="GT4_AmsD-like"/>
    <property type="match status" value="1"/>
</dbReference>
<evidence type="ECO:0000259" key="2">
    <source>
        <dbReference type="Pfam" id="PF13439"/>
    </source>
</evidence>
<accession>A0ABY3YKV4</accession>
<dbReference type="PANTHER" id="PTHR12526:SF630">
    <property type="entry name" value="GLYCOSYLTRANSFERASE"/>
    <property type="match status" value="1"/>
</dbReference>
<reference evidence="3 4" key="1">
    <citation type="journal article" date="2018" name="Int. J. Syst. Evol. Microbiol.">
        <title>Zhouia spongiae sp. nov., isolated from a marine sponge.</title>
        <authorList>
            <person name="Zhuang L."/>
            <person name="Lin B."/>
            <person name="Qin F."/>
            <person name="Luo L."/>
        </authorList>
    </citation>
    <scope>NUCLEOTIDE SEQUENCE [LARGE SCALE GENOMIC DNA]</scope>
    <source>
        <strain evidence="3 4">HN-Y44</strain>
    </source>
</reference>
<dbReference type="RefSeq" id="WP_242936797.1">
    <property type="nucleotide sequence ID" value="NZ_CP094326.1"/>
</dbReference>
<dbReference type="Pfam" id="PF00534">
    <property type="entry name" value="Glycos_transf_1"/>
    <property type="match status" value="1"/>
</dbReference>
<organism evidence="3 4">
    <name type="scientific">Zhouia spongiae</name>
    <dbReference type="NCBI Taxonomy" id="2202721"/>
    <lineage>
        <taxon>Bacteria</taxon>
        <taxon>Pseudomonadati</taxon>
        <taxon>Bacteroidota</taxon>
        <taxon>Flavobacteriia</taxon>
        <taxon>Flavobacteriales</taxon>
        <taxon>Flavobacteriaceae</taxon>
        <taxon>Zhouia</taxon>
    </lineage>
</organism>
<evidence type="ECO:0000313" key="3">
    <source>
        <dbReference type="EMBL" id="UNY98390.1"/>
    </source>
</evidence>
<evidence type="ECO:0000259" key="1">
    <source>
        <dbReference type="Pfam" id="PF00534"/>
    </source>
</evidence>
<feature type="domain" description="Glycosyltransferase subfamily 4-like N-terminal" evidence="2">
    <location>
        <begin position="21"/>
        <end position="182"/>
    </location>
</feature>
<feature type="domain" description="Glycosyl transferase family 1" evidence="1">
    <location>
        <begin position="188"/>
        <end position="345"/>
    </location>
</feature>
<keyword evidence="4" id="KW-1185">Reference proteome</keyword>
<proteinExistence type="predicted"/>
<gene>
    <name evidence="3" type="ORF">MQE36_15050</name>
</gene>
<dbReference type="InterPro" id="IPR028098">
    <property type="entry name" value="Glyco_trans_4-like_N"/>
</dbReference>
<dbReference type="Gene3D" id="3.40.50.2000">
    <property type="entry name" value="Glycogen Phosphorylase B"/>
    <property type="match status" value="2"/>
</dbReference>
<sequence length="373" mass="42418">MSDTSNIKRKMAFVIPSLGSGGAERVVSTLANELSAFYDVTIICFTKTDPFYKLGTNVKLLYCVDHIAPSTNMIQAIKSNYMLLKKLTKHLKKEKADVCIGFLTSANVLSALASKWVKIPCIISERIDPKNSKVNKFWDSLRRYCYKKATYLVVQTEEIKAYFANYFPGDHIYILQNPINRELTEKRNGHQYPKENFILNVGRLNDQKGQDTLIEAFSEMKNQEWKLLIVGEGKNRKPYEALISKLQLHEKVELIGSTKDISSYYNKAGIFAFTSRFEGFPNALIEAMHFGVPSISTNCPTGPSEIIKHGENGFLIPVDDKEELKAGLNELITNPEKRNKFSIEGMKSVEKFKSDNVIKQWDELIKRCLSSRT</sequence>
<dbReference type="EMBL" id="CP094326">
    <property type="protein sequence ID" value="UNY98390.1"/>
    <property type="molecule type" value="Genomic_DNA"/>
</dbReference>
<dbReference type="Proteomes" id="UP000829476">
    <property type="component" value="Chromosome"/>
</dbReference>